<protein>
    <submittedName>
        <fullName evidence="1">Uncharacterized protein</fullName>
    </submittedName>
</protein>
<evidence type="ECO:0000313" key="1">
    <source>
        <dbReference type="EMBL" id="MPC36069.1"/>
    </source>
</evidence>
<gene>
    <name evidence="1" type="ORF">E2C01_029516</name>
</gene>
<name>A0A5B7ESF9_PORTR</name>
<dbReference type="Proteomes" id="UP000324222">
    <property type="component" value="Unassembled WGS sequence"/>
</dbReference>
<comment type="caution">
    <text evidence="1">The sequence shown here is derived from an EMBL/GenBank/DDBJ whole genome shotgun (WGS) entry which is preliminary data.</text>
</comment>
<dbReference type="AlphaFoldDB" id="A0A5B7ESF9"/>
<organism evidence="1 2">
    <name type="scientific">Portunus trituberculatus</name>
    <name type="common">Swimming crab</name>
    <name type="synonym">Neptunus trituberculatus</name>
    <dbReference type="NCBI Taxonomy" id="210409"/>
    <lineage>
        <taxon>Eukaryota</taxon>
        <taxon>Metazoa</taxon>
        <taxon>Ecdysozoa</taxon>
        <taxon>Arthropoda</taxon>
        <taxon>Crustacea</taxon>
        <taxon>Multicrustacea</taxon>
        <taxon>Malacostraca</taxon>
        <taxon>Eumalacostraca</taxon>
        <taxon>Eucarida</taxon>
        <taxon>Decapoda</taxon>
        <taxon>Pleocyemata</taxon>
        <taxon>Brachyura</taxon>
        <taxon>Eubrachyura</taxon>
        <taxon>Portunoidea</taxon>
        <taxon>Portunidae</taxon>
        <taxon>Portuninae</taxon>
        <taxon>Portunus</taxon>
    </lineage>
</organism>
<reference evidence="1 2" key="1">
    <citation type="submission" date="2019-05" db="EMBL/GenBank/DDBJ databases">
        <title>Another draft genome of Portunus trituberculatus and its Hox gene families provides insights of decapod evolution.</title>
        <authorList>
            <person name="Jeong J.-H."/>
            <person name="Song I."/>
            <person name="Kim S."/>
            <person name="Choi T."/>
            <person name="Kim D."/>
            <person name="Ryu S."/>
            <person name="Kim W."/>
        </authorList>
    </citation>
    <scope>NUCLEOTIDE SEQUENCE [LARGE SCALE GENOMIC DNA]</scope>
    <source>
        <tissue evidence="1">Muscle</tissue>
    </source>
</reference>
<evidence type="ECO:0000313" key="2">
    <source>
        <dbReference type="Proteomes" id="UP000324222"/>
    </source>
</evidence>
<sequence length="95" mass="11017">MTFWKEIFRSDITLTVIAERAVARHQLFMSLHTSHADLPEKKKRLIAHYTPLSLETRSGGRRRQREPPRVDEILDYTNASLAGFRQNSDACCPFD</sequence>
<keyword evidence="2" id="KW-1185">Reference proteome</keyword>
<accession>A0A5B7ESF9</accession>
<proteinExistence type="predicted"/>
<dbReference type="EMBL" id="VSRR010003420">
    <property type="protein sequence ID" value="MPC36069.1"/>
    <property type="molecule type" value="Genomic_DNA"/>
</dbReference>